<gene>
    <name evidence="1" type="ORF">S03H2_58753</name>
</gene>
<sequence length="76" mass="8705">MNKHAKANVCIGCKHQKEAPDGICTIKKASDGLDIRCVGGWAKHKYFYIKRYIEIFSTSMKDKWDGNLYYIDLFAG</sequence>
<proteinExistence type="predicted"/>
<accession>X1KHJ1</accession>
<evidence type="ECO:0000313" key="1">
    <source>
        <dbReference type="EMBL" id="GAH89614.1"/>
    </source>
</evidence>
<feature type="non-terminal residue" evidence="1">
    <location>
        <position position="76"/>
    </location>
</feature>
<reference evidence="1" key="1">
    <citation type="journal article" date="2014" name="Front. Microbiol.">
        <title>High frequency of phylogenetically diverse reductive dehalogenase-homologous genes in deep subseafloor sedimentary metagenomes.</title>
        <authorList>
            <person name="Kawai M."/>
            <person name="Futagami T."/>
            <person name="Toyoda A."/>
            <person name="Takaki Y."/>
            <person name="Nishi S."/>
            <person name="Hori S."/>
            <person name="Arai W."/>
            <person name="Tsubouchi T."/>
            <person name="Morono Y."/>
            <person name="Uchiyama I."/>
            <person name="Ito T."/>
            <person name="Fujiyama A."/>
            <person name="Inagaki F."/>
            <person name="Takami H."/>
        </authorList>
    </citation>
    <scope>NUCLEOTIDE SEQUENCE</scope>
    <source>
        <strain evidence="1">Expedition CK06-06</strain>
    </source>
</reference>
<dbReference type="AlphaFoldDB" id="X1KHJ1"/>
<organism evidence="1">
    <name type="scientific">marine sediment metagenome</name>
    <dbReference type="NCBI Taxonomy" id="412755"/>
    <lineage>
        <taxon>unclassified sequences</taxon>
        <taxon>metagenomes</taxon>
        <taxon>ecological metagenomes</taxon>
    </lineage>
</organism>
<name>X1KHJ1_9ZZZZ</name>
<comment type="caution">
    <text evidence="1">The sequence shown here is derived from an EMBL/GenBank/DDBJ whole genome shotgun (WGS) entry which is preliminary data.</text>
</comment>
<dbReference type="EMBL" id="BARU01037745">
    <property type="protein sequence ID" value="GAH89614.1"/>
    <property type="molecule type" value="Genomic_DNA"/>
</dbReference>
<protein>
    <submittedName>
        <fullName evidence="1">Uncharacterized protein</fullName>
    </submittedName>
</protein>